<protein>
    <submittedName>
        <fullName evidence="3">DJ-1/PfpI family protein</fullName>
    </submittedName>
</protein>
<dbReference type="PANTHER" id="PTHR43130:SF2">
    <property type="entry name" value="DJ-1_PFPI DOMAIN-CONTAINING PROTEIN"/>
    <property type="match status" value="1"/>
</dbReference>
<dbReference type="Gene3D" id="3.40.50.880">
    <property type="match status" value="1"/>
</dbReference>
<sequence>MIVGRRSFSAGISAFLAGCALDAKDGEAPKETTAPLGAPDVDADADEGNDAADGSSGPLQIGMLLYPNFTAQDFVGPQLIFAGLGDVKLHVLWKDTKVVVSDSGLGIQATTPLHACPKRLDILFIPGGHGTADAMLDRELVAFVAHRGRRARYVTSVCTGSLLLGAAGLLCGYRAATHWAYRDILPILGATPVSERVVRDRNRITGGGVTAGIDFALTISAQLRGDDYAKLQELMFEYAPEPPFDTGTPEAAGPELTSRARTLAAPGVERTRRAALAHAPHCRT</sequence>
<evidence type="ECO:0000313" key="4">
    <source>
        <dbReference type="Proteomes" id="UP001370348"/>
    </source>
</evidence>
<organism evidence="3 4">
    <name type="scientific">Pendulispora albinea</name>
    <dbReference type="NCBI Taxonomy" id="2741071"/>
    <lineage>
        <taxon>Bacteria</taxon>
        <taxon>Pseudomonadati</taxon>
        <taxon>Myxococcota</taxon>
        <taxon>Myxococcia</taxon>
        <taxon>Myxococcales</taxon>
        <taxon>Sorangiineae</taxon>
        <taxon>Pendulisporaceae</taxon>
        <taxon>Pendulispora</taxon>
    </lineage>
</organism>
<dbReference type="InterPro" id="IPR002818">
    <property type="entry name" value="DJ-1/PfpI"/>
</dbReference>
<dbReference type="InterPro" id="IPR052158">
    <property type="entry name" value="INH-QAR"/>
</dbReference>
<dbReference type="CDD" id="cd03139">
    <property type="entry name" value="GATase1_PfpI_2"/>
    <property type="match status" value="1"/>
</dbReference>
<evidence type="ECO:0000259" key="2">
    <source>
        <dbReference type="Pfam" id="PF01965"/>
    </source>
</evidence>
<dbReference type="SUPFAM" id="SSF52317">
    <property type="entry name" value="Class I glutamine amidotransferase-like"/>
    <property type="match status" value="1"/>
</dbReference>
<dbReference type="Pfam" id="PF01965">
    <property type="entry name" value="DJ-1_PfpI"/>
    <property type="match status" value="1"/>
</dbReference>
<dbReference type="Proteomes" id="UP001370348">
    <property type="component" value="Chromosome"/>
</dbReference>
<feature type="domain" description="DJ-1/PfpI" evidence="2">
    <location>
        <begin position="63"/>
        <end position="221"/>
    </location>
</feature>
<reference evidence="3 4" key="1">
    <citation type="submission" date="2021-12" db="EMBL/GenBank/DDBJ databases">
        <title>Discovery of the Pendulisporaceae a myxobacterial family with distinct sporulation behavior and unique specialized metabolism.</title>
        <authorList>
            <person name="Garcia R."/>
            <person name="Popoff A."/>
            <person name="Bader C.D."/>
            <person name="Loehr J."/>
            <person name="Walesch S."/>
            <person name="Walt C."/>
            <person name="Boldt J."/>
            <person name="Bunk B."/>
            <person name="Haeckl F.J.F.P.J."/>
            <person name="Gunesch A.P."/>
            <person name="Birkelbach J."/>
            <person name="Nuebel U."/>
            <person name="Pietschmann T."/>
            <person name="Bach T."/>
            <person name="Mueller R."/>
        </authorList>
    </citation>
    <scope>NUCLEOTIDE SEQUENCE [LARGE SCALE GENOMIC DNA]</scope>
    <source>
        <strain evidence="3 4">MSr11954</strain>
    </source>
</reference>
<dbReference type="PROSITE" id="PS51257">
    <property type="entry name" value="PROKAR_LIPOPROTEIN"/>
    <property type="match status" value="1"/>
</dbReference>
<evidence type="ECO:0000256" key="1">
    <source>
        <dbReference type="SAM" id="MobiDB-lite"/>
    </source>
</evidence>
<gene>
    <name evidence="3" type="ORF">LZC94_07140</name>
</gene>
<name>A0ABZ2M4T8_9BACT</name>
<feature type="region of interest" description="Disordered" evidence="1">
    <location>
        <begin position="27"/>
        <end position="54"/>
    </location>
</feature>
<dbReference type="RefSeq" id="WP_394826670.1">
    <property type="nucleotide sequence ID" value="NZ_CP089984.1"/>
</dbReference>
<dbReference type="EMBL" id="CP089984">
    <property type="protein sequence ID" value="WXB17041.1"/>
    <property type="molecule type" value="Genomic_DNA"/>
</dbReference>
<dbReference type="InterPro" id="IPR029062">
    <property type="entry name" value="Class_I_gatase-like"/>
</dbReference>
<feature type="compositionally biased region" description="Acidic residues" evidence="1">
    <location>
        <begin position="41"/>
        <end position="50"/>
    </location>
</feature>
<evidence type="ECO:0000313" key="3">
    <source>
        <dbReference type="EMBL" id="WXB17041.1"/>
    </source>
</evidence>
<dbReference type="PANTHER" id="PTHR43130">
    <property type="entry name" value="ARAC-FAMILY TRANSCRIPTIONAL REGULATOR"/>
    <property type="match status" value="1"/>
</dbReference>
<accession>A0ABZ2M4T8</accession>
<keyword evidence="4" id="KW-1185">Reference proteome</keyword>
<proteinExistence type="predicted"/>